<keyword evidence="3" id="KW-1185">Reference proteome</keyword>
<sequence>MIAELDEIITEIEHRCALCKTLYDEPCRYEVLRSLIDPCPACCRRKSTKKRLLLTLQKVLENSLNSENLPNDSSVEAEEENEGHDSNIWPVTEKPMSRKTRSTTEIPLQLTTQFAGNPQDDHALQRVTGQNQKFKVPWRSQQYTTESSKAPCTQAIISSVNQTNVPENLGREPSTVHVINGRPVDNVHDFLHQYMNLVYGGQPGNEQRKQFFLDQLCRNATNGRIVLHCKDIAGQRKTRSSENGTAEKVSTWIAGEGSNASSDIQKSFEG</sequence>
<feature type="compositionally biased region" description="Polar residues" evidence="1">
    <location>
        <begin position="258"/>
        <end position="270"/>
    </location>
</feature>
<evidence type="ECO:0000313" key="2">
    <source>
        <dbReference type="EnsemblMetazoa" id="AMAM018292-PA"/>
    </source>
</evidence>
<feature type="region of interest" description="Disordered" evidence="1">
    <location>
        <begin position="236"/>
        <end position="270"/>
    </location>
</feature>
<proteinExistence type="predicted"/>
<dbReference type="Proteomes" id="UP000075901">
    <property type="component" value="Unassembled WGS sequence"/>
</dbReference>
<feature type="compositionally biased region" description="Low complexity" evidence="1">
    <location>
        <begin position="65"/>
        <end position="74"/>
    </location>
</feature>
<dbReference type="EnsemblMetazoa" id="AMAM018292-RA">
    <property type="protein sequence ID" value="AMAM018292-PA"/>
    <property type="gene ID" value="AMAM018292"/>
</dbReference>
<reference evidence="2" key="2">
    <citation type="submission" date="2020-05" db="UniProtKB">
        <authorList>
            <consortium name="EnsemblMetazoa"/>
        </authorList>
    </citation>
    <scope>IDENTIFICATION</scope>
    <source>
        <strain evidence="2">maculatus3</strain>
    </source>
</reference>
<evidence type="ECO:0000256" key="1">
    <source>
        <dbReference type="SAM" id="MobiDB-lite"/>
    </source>
</evidence>
<organism evidence="2 3">
    <name type="scientific">Anopheles maculatus</name>
    <dbReference type="NCBI Taxonomy" id="74869"/>
    <lineage>
        <taxon>Eukaryota</taxon>
        <taxon>Metazoa</taxon>
        <taxon>Ecdysozoa</taxon>
        <taxon>Arthropoda</taxon>
        <taxon>Hexapoda</taxon>
        <taxon>Insecta</taxon>
        <taxon>Pterygota</taxon>
        <taxon>Neoptera</taxon>
        <taxon>Endopterygota</taxon>
        <taxon>Diptera</taxon>
        <taxon>Nematocera</taxon>
        <taxon>Culicoidea</taxon>
        <taxon>Culicidae</taxon>
        <taxon>Anophelinae</taxon>
        <taxon>Anopheles</taxon>
        <taxon>Anopheles maculatus group</taxon>
    </lineage>
</organism>
<evidence type="ECO:0000313" key="3">
    <source>
        <dbReference type="Proteomes" id="UP000075901"/>
    </source>
</evidence>
<accession>A0A182T2G9</accession>
<feature type="region of interest" description="Disordered" evidence="1">
    <location>
        <begin position="65"/>
        <end position="102"/>
    </location>
</feature>
<dbReference type="AlphaFoldDB" id="A0A182T2G9"/>
<reference evidence="3" key="1">
    <citation type="submission" date="2013-09" db="EMBL/GenBank/DDBJ databases">
        <title>The Genome Sequence of Anopheles maculatus species B.</title>
        <authorList>
            <consortium name="The Broad Institute Genomics Platform"/>
            <person name="Neafsey D.E."/>
            <person name="Besansky N."/>
            <person name="Howell P."/>
            <person name="Walton C."/>
            <person name="Young S.K."/>
            <person name="Zeng Q."/>
            <person name="Gargeya S."/>
            <person name="Fitzgerald M."/>
            <person name="Haas B."/>
            <person name="Abouelleil A."/>
            <person name="Allen A.W."/>
            <person name="Alvarado L."/>
            <person name="Arachchi H.M."/>
            <person name="Berlin A.M."/>
            <person name="Chapman S.B."/>
            <person name="Gainer-Dewar J."/>
            <person name="Goldberg J."/>
            <person name="Griggs A."/>
            <person name="Gujja S."/>
            <person name="Hansen M."/>
            <person name="Howarth C."/>
            <person name="Imamovic A."/>
            <person name="Ireland A."/>
            <person name="Larimer J."/>
            <person name="McCowan C."/>
            <person name="Murphy C."/>
            <person name="Pearson M."/>
            <person name="Poon T.W."/>
            <person name="Priest M."/>
            <person name="Roberts A."/>
            <person name="Saif S."/>
            <person name="Shea T."/>
            <person name="Sisk P."/>
            <person name="Sykes S."/>
            <person name="Wortman J."/>
            <person name="Nusbaum C."/>
            <person name="Birren B."/>
        </authorList>
    </citation>
    <scope>NUCLEOTIDE SEQUENCE [LARGE SCALE GENOMIC DNA]</scope>
    <source>
        <strain evidence="3">maculatus3</strain>
    </source>
</reference>
<protein>
    <submittedName>
        <fullName evidence="2">Uncharacterized protein</fullName>
    </submittedName>
</protein>
<name>A0A182T2G9_9DIPT</name>
<dbReference type="VEuPathDB" id="VectorBase:AMAM018292"/>